<accession>A0A2N0VEB3</accession>
<evidence type="ECO:0000256" key="1">
    <source>
        <dbReference type="SAM" id="Phobius"/>
    </source>
</evidence>
<feature type="transmembrane region" description="Helical" evidence="1">
    <location>
        <begin position="12"/>
        <end position="33"/>
    </location>
</feature>
<gene>
    <name evidence="2" type="ORF">CWD77_14040</name>
</gene>
<comment type="caution">
    <text evidence="2">The sequence shown here is derived from an EMBL/GenBank/DDBJ whole genome shotgun (WGS) entry which is preliminary data.</text>
</comment>
<keyword evidence="3" id="KW-1185">Reference proteome</keyword>
<evidence type="ECO:0000313" key="2">
    <source>
        <dbReference type="EMBL" id="PKD42529.1"/>
    </source>
</evidence>
<evidence type="ECO:0000313" key="3">
    <source>
        <dbReference type="Proteomes" id="UP000233398"/>
    </source>
</evidence>
<proteinExistence type="predicted"/>
<organism evidence="2 3">
    <name type="scientific">Rhodohalobacter barkolensis</name>
    <dbReference type="NCBI Taxonomy" id="2053187"/>
    <lineage>
        <taxon>Bacteria</taxon>
        <taxon>Pseudomonadati</taxon>
        <taxon>Balneolota</taxon>
        <taxon>Balneolia</taxon>
        <taxon>Balneolales</taxon>
        <taxon>Balneolaceae</taxon>
        <taxon>Rhodohalobacter</taxon>
    </lineage>
</organism>
<dbReference type="Proteomes" id="UP000233398">
    <property type="component" value="Unassembled WGS sequence"/>
</dbReference>
<dbReference type="AlphaFoldDB" id="A0A2N0VEB3"/>
<protein>
    <submittedName>
        <fullName evidence="2">Uncharacterized protein</fullName>
    </submittedName>
</protein>
<keyword evidence="1" id="KW-1133">Transmembrane helix</keyword>
<reference evidence="2 3" key="1">
    <citation type="submission" date="2017-11" db="EMBL/GenBank/DDBJ databases">
        <title>Rhodohalobacter 15182 sp. nov., isolated from a salt lake.</title>
        <authorList>
            <person name="Han S."/>
        </authorList>
    </citation>
    <scope>NUCLEOTIDE SEQUENCE [LARGE SCALE GENOMIC DNA]</scope>
    <source>
        <strain evidence="2 3">15182</strain>
    </source>
</reference>
<name>A0A2N0VEB3_9BACT</name>
<keyword evidence="1" id="KW-0472">Membrane</keyword>
<feature type="transmembrane region" description="Helical" evidence="1">
    <location>
        <begin position="39"/>
        <end position="56"/>
    </location>
</feature>
<sequence>MPILRKDEEKKVTRFQYIFSIGLFAITLLIWLVWDTSTITVLLTGAAALTVIINSYQQKEGKDPKSGFRFRRN</sequence>
<dbReference type="RefSeq" id="WP_101074214.1">
    <property type="nucleotide sequence ID" value="NZ_PISP01000006.1"/>
</dbReference>
<dbReference type="EMBL" id="PISP01000006">
    <property type="protein sequence ID" value="PKD42529.1"/>
    <property type="molecule type" value="Genomic_DNA"/>
</dbReference>
<keyword evidence="1" id="KW-0812">Transmembrane</keyword>